<dbReference type="InterPro" id="IPR028098">
    <property type="entry name" value="Glyco_trans_4-like_N"/>
</dbReference>
<sequence length="393" mass="43107">MRVKILILTNLFPTPWDPQRSPFNRQQFERLGQRHDVEVLAAVPFQERFTRAYSHVEIPGLRTGHFVFVYPPRVGRALHASCWLACLLLQHGRRLRDEHYDCLLASWAYPDAVAVSRLAKRMGIPYAVKVHGSDLNEQANDPPRRRKIRTALHGAGAVIAVSQALADKAVSIGAEASRVHTLYNGVDGERFMPGSRSDARARLQLPATARLMLYVGNLKQAKGCIDLLEALPALLVEQPDARLIYVGDGPCRELLSQRCAALGLQQHVELRGAIPHAALGDWFRAADLLCLPSHNEGVPNVVLEAMACGIPVVATRVGGIPEVVPGYAGILVAPRETSALAAALREACQRDWDSKRIALHGGSFRWDDNIDRLDTILQSVATESPAFDTGAMA</sequence>
<protein>
    <submittedName>
        <fullName evidence="2">Glycosyltransferase family 4 protein</fullName>
    </submittedName>
</protein>
<comment type="caution">
    <text evidence="2">The sequence shown here is derived from an EMBL/GenBank/DDBJ whole genome shotgun (WGS) entry which is preliminary data.</text>
</comment>
<dbReference type="PANTHER" id="PTHR45947">
    <property type="entry name" value="SULFOQUINOVOSYL TRANSFERASE SQD2"/>
    <property type="match status" value="1"/>
</dbReference>
<dbReference type="CDD" id="cd03798">
    <property type="entry name" value="GT4_WlbH-like"/>
    <property type="match status" value="1"/>
</dbReference>
<dbReference type="Proteomes" id="UP001620405">
    <property type="component" value="Unassembled WGS sequence"/>
</dbReference>
<dbReference type="RefSeq" id="WP_284396941.1">
    <property type="nucleotide sequence ID" value="NZ_BSNQ01000003.1"/>
</dbReference>
<name>A0ABW8IUF8_9GAMM</name>
<evidence type="ECO:0000313" key="3">
    <source>
        <dbReference type="Proteomes" id="UP001620405"/>
    </source>
</evidence>
<dbReference type="SUPFAM" id="SSF53756">
    <property type="entry name" value="UDP-Glycosyltransferase/glycogen phosphorylase"/>
    <property type="match status" value="1"/>
</dbReference>
<dbReference type="PANTHER" id="PTHR45947:SF15">
    <property type="entry name" value="TEICHURONIC ACID BIOSYNTHESIS GLYCOSYLTRANSFERASE TUAC-RELATED"/>
    <property type="match status" value="1"/>
</dbReference>
<feature type="domain" description="Glycosyltransferase subfamily 4-like N-terminal" evidence="1">
    <location>
        <begin position="30"/>
        <end position="190"/>
    </location>
</feature>
<dbReference type="Gene3D" id="3.40.50.2000">
    <property type="entry name" value="Glycogen Phosphorylase B"/>
    <property type="match status" value="2"/>
</dbReference>
<proteinExistence type="predicted"/>
<dbReference type="Pfam" id="PF13439">
    <property type="entry name" value="Glyco_transf_4"/>
    <property type="match status" value="1"/>
</dbReference>
<organism evidence="2 3">
    <name type="scientific">Dyella lipolytica</name>
    <dbReference type="NCBI Taxonomy" id="1867835"/>
    <lineage>
        <taxon>Bacteria</taxon>
        <taxon>Pseudomonadati</taxon>
        <taxon>Pseudomonadota</taxon>
        <taxon>Gammaproteobacteria</taxon>
        <taxon>Lysobacterales</taxon>
        <taxon>Rhodanobacteraceae</taxon>
        <taxon>Dyella</taxon>
    </lineage>
</organism>
<reference evidence="2 3" key="1">
    <citation type="submission" date="2020-10" db="EMBL/GenBank/DDBJ databases">
        <title>Phylogeny of dyella-like bacteria.</title>
        <authorList>
            <person name="Fu J."/>
        </authorList>
    </citation>
    <scope>NUCLEOTIDE SEQUENCE [LARGE SCALE GENOMIC DNA]</scope>
    <source>
        <strain evidence="2 3">DHOB07</strain>
    </source>
</reference>
<gene>
    <name evidence="2" type="ORF">ISP13_08755</name>
</gene>
<keyword evidence="3" id="KW-1185">Reference proteome</keyword>
<evidence type="ECO:0000313" key="2">
    <source>
        <dbReference type="EMBL" id="MFK2873621.1"/>
    </source>
</evidence>
<accession>A0ABW8IUF8</accession>
<evidence type="ECO:0000259" key="1">
    <source>
        <dbReference type="Pfam" id="PF13439"/>
    </source>
</evidence>
<dbReference type="InterPro" id="IPR050194">
    <property type="entry name" value="Glycosyltransferase_grp1"/>
</dbReference>
<dbReference type="Pfam" id="PF13692">
    <property type="entry name" value="Glyco_trans_1_4"/>
    <property type="match status" value="1"/>
</dbReference>
<dbReference type="EMBL" id="JADIKG010000011">
    <property type="protein sequence ID" value="MFK2873621.1"/>
    <property type="molecule type" value="Genomic_DNA"/>
</dbReference>